<dbReference type="EMBL" id="KC821618">
    <property type="protein sequence ID" value="AGO48440.1"/>
    <property type="molecule type" value="Genomic_DNA"/>
</dbReference>
<name>S0A0V7_9CAUD</name>
<accession>S0A0V7</accession>
<evidence type="ECO:0000313" key="1">
    <source>
        <dbReference type="EMBL" id="AGO48440.1"/>
    </source>
</evidence>
<evidence type="ECO:0000313" key="2">
    <source>
        <dbReference type="Proteomes" id="UP000014711"/>
    </source>
</evidence>
<dbReference type="GeneID" id="16796988"/>
<reference evidence="2" key="2">
    <citation type="submission" date="2013-03" db="EMBL/GenBank/DDBJ databases">
        <title>The Cellulophaga phages: a novel, diverse, and globally ubiquitous model system.</title>
        <authorList>
            <person name="Holmfeldt K."/>
            <person name="Solonenko N."/>
            <person name="Shah M."/>
            <person name="Corrier K."/>
            <person name="Riemann L."/>
            <person name="VerBerkmoes N.C."/>
            <person name="Sullivan M.B."/>
        </authorList>
    </citation>
    <scope>NUCLEOTIDE SEQUENCE [LARGE SCALE GENOMIC DNA]</scope>
</reference>
<dbReference type="KEGG" id="vg:16796988"/>
<sequence>MEELQNLIAHLKNKGLTDAKIPVDVWCGIIEYFENNQETKKCNISDVIISVERAEKYARMQHFLGETGRDFIDWNDWVQN</sequence>
<protein>
    <submittedName>
        <fullName evidence="1">Uncharacterized protein</fullName>
    </submittedName>
</protein>
<gene>
    <name evidence="1" type="ORF">Phi10:1_gp100</name>
</gene>
<keyword evidence="2" id="KW-1185">Reference proteome</keyword>
<proteinExistence type="predicted"/>
<dbReference type="Proteomes" id="UP000014711">
    <property type="component" value="Segment"/>
</dbReference>
<dbReference type="RefSeq" id="YP_008242018.1">
    <property type="nucleotide sequence ID" value="NC_021802.1"/>
</dbReference>
<organism evidence="1 2">
    <name type="scientific">Cellulophaga phage phi10:1</name>
    <dbReference type="NCBI Taxonomy" id="1327981"/>
    <lineage>
        <taxon>Viruses</taxon>
        <taxon>Duplodnaviria</taxon>
        <taxon>Heunggongvirae</taxon>
        <taxon>Uroviricota</taxon>
        <taxon>Caudoviricetes</taxon>
        <taxon>Assiduviridae</taxon>
        <taxon>Cebadecemvirus</taxon>
        <taxon>Cebadecemvirus phi10una</taxon>
    </lineage>
</organism>
<reference evidence="1 2" key="1">
    <citation type="journal article" date="2013" name="Proc. Natl. Acad. Sci. U.S.A.">
        <title>Twelve previously unknown phage genera are ubiquitous in global oceans.</title>
        <authorList>
            <person name="Holmfeldt K."/>
            <person name="Solonenko N."/>
            <person name="Shah M."/>
            <person name="Corrier K."/>
            <person name="Riemann L."/>
            <person name="Verberkmoes N.C."/>
            <person name="Sullivan M.B."/>
        </authorList>
    </citation>
    <scope>NUCLEOTIDE SEQUENCE [LARGE SCALE GENOMIC DNA]</scope>
    <source>
        <strain evidence="1">Phi10:1</strain>
    </source>
</reference>